<dbReference type="InterPro" id="IPR007741">
    <property type="entry name" value="Ribosomal_mL43/mS25/NADH_DH"/>
</dbReference>
<accession>A0A6A6PI41</accession>
<keyword evidence="7" id="KW-0249">Electron transport</keyword>
<comment type="similarity">
    <text evidence="3">Belongs to the complex I NDUFA2 subunit family.</text>
</comment>
<evidence type="ECO:0000256" key="8">
    <source>
        <dbReference type="ARBA" id="ARBA00023128"/>
    </source>
</evidence>
<keyword evidence="9" id="KW-0472">Membrane</keyword>
<dbReference type="PANTHER" id="PTHR12878:SF0">
    <property type="entry name" value="NADH DEHYDROGENASE [UBIQUINONE] 1 ALPHA SUBCOMPLEX SUBUNIT 2"/>
    <property type="match status" value="1"/>
</dbReference>
<dbReference type="InterPro" id="IPR016464">
    <property type="entry name" value="NADH_Ub_cplx-1_asu_su-2"/>
</dbReference>
<gene>
    <name evidence="11" type="ORF">BDY17DRAFT_304381</name>
</gene>
<feature type="domain" description="Ribosomal protein/NADH dehydrogenase" evidence="10">
    <location>
        <begin position="20"/>
        <end position="93"/>
    </location>
</feature>
<name>A0A6A6PI41_9PEZI</name>
<evidence type="ECO:0000256" key="4">
    <source>
        <dbReference type="ARBA" id="ARBA00022448"/>
    </source>
</evidence>
<dbReference type="PANTHER" id="PTHR12878">
    <property type="entry name" value="NADH-UBIQUINONE OXIDOREDUCTASE B8 SUBUNIT"/>
    <property type="match status" value="1"/>
</dbReference>
<dbReference type="PIRSF" id="PIRSF005822">
    <property type="entry name" value="NDUA2"/>
    <property type="match status" value="1"/>
</dbReference>
<evidence type="ECO:0000256" key="7">
    <source>
        <dbReference type="ARBA" id="ARBA00022982"/>
    </source>
</evidence>
<evidence type="ECO:0000256" key="6">
    <source>
        <dbReference type="ARBA" id="ARBA00022792"/>
    </source>
</evidence>
<evidence type="ECO:0000313" key="12">
    <source>
        <dbReference type="Proteomes" id="UP000799767"/>
    </source>
</evidence>
<keyword evidence="4" id="KW-0813">Transport</keyword>
<dbReference type="Gene3D" id="3.40.30.10">
    <property type="entry name" value="Glutaredoxin"/>
    <property type="match status" value="1"/>
</dbReference>
<dbReference type="Pfam" id="PF05047">
    <property type="entry name" value="L51_S25_CI-B8"/>
    <property type="match status" value="1"/>
</dbReference>
<dbReference type="EMBL" id="MU001641">
    <property type="protein sequence ID" value="KAF2479662.1"/>
    <property type="molecule type" value="Genomic_DNA"/>
</dbReference>
<evidence type="ECO:0000256" key="1">
    <source>
        <dbReference type="ARBA" id="ARBA00003195"/>
    </source>
</evidence>
<evidence type="ECO:0000256" key="2">
    <source>
        <dbReference type="ARBA" id="ARBA00004443"/>
    </source>
</evidence>
<reference evidence="11" key="1">
    <citation type="journal article" date="2020" name="Stud. Mycol.">
        <title>101 Dothideomycetes genomes: a test case for predicting lifestyles and emergence of pathogens.</title>
        <authorList>
            <person name="Haridas S."/>
            <person name="Albert R."/>
            <person name="Binder M."/>
            <person name="Bloem J."/>
            <person name="Labutti K."/>
            <person name="Salamov A."/>
            <person name="Andreopoulos B."/>
            <person name="Baker S."/>
            <person name="Barry K."/>
            <person name="Bills G."/>
            <person name="Bluhm B."/>
            <person name="Cannon C."/>
            <person name="Castanera R."/>
            <person name="Culley D."/>
            <person name="Daum C."/>
            <person name="Ezra D."/>
            <person name="Gonzalez J."/>
            <person name="Henrissat B."/>
            <person name="Kuo A."/>
            <person name="Liang C."/>
            <person name="Lipzen A."/>
            <person name="Lutzoni F."/>
            <person name="Magnuson J."/>
            <person name="Mondo S."/>
            <person name="Nolan M."/>
            <person name="Ohm R."/>
            <person name="Pangilinan J."/>
            <person name="Park H.-J."/>
            <person name="Ramirez L."/>
            <person name="Alfaro M."/>
            <person name="Sun H."/>
            <person name="Tritt A."/>
            <person name="Yoshinaga Y."/>
            <person name="Zwiers L.-H."/>
            <person name="Turgeon B."/>
            <person name="Goodwin S."/>
            <person name="Spatafora J."/>
            <person name="Crous P."/>
            <person name="Grigoriev I."/>
        </authorList>
    </citation>
    <scope>NUCLEOTIDE SEQUENCE</scope>
    <source>
        <strain evidence="11">CBS 113389</strain>
    </source>
</reference>
<dbReference type="RefSeq" id="XP_033586232.1">
    <property type="nucleotide sequence ID" value="XM_033734720.1"/>
</dbReference>
<dbReference type="Proteomes" id="UP000799767">
    <property type="component" value="Unassembled WGS sequence"/>
</dbReference>
<dbReference type="InterPro" id="IPR036249">
    <property type="entry name" value="Thioredoxin-like_sf"/>
</dbReference>
<dbReference type="SMART" id="SM00916">
    <property type="entry name" value="L51_S25_CI-B8"/>
    <property type="match status" value="1"/>
</dbReference>
<evidence type="ECO:0000256" key="3">
    <source>
        <dbReference type="ARBA" id="ARBA00008939"/>
    </source>
</evidence>
<dbReference type="GO" id="GO:0005743">
    <property type="term" value="C:mitochondrial inner membrane"/>
    <property type="evidence" value="ECO:0007669"/>
    <property type="project" value="UniProtKB-SubCell"/>
</dbReference>
<proteinExistence type="inferred from homology"/>
<evidence type="ECO:0000256" key="5">
    <source>
        <dbReference type="ARBA" id="ARBA00022660"/>
    </source>
</evidence>
<organism evidence="11 12">
    <name type="scientific">Neohortaea acidophila</name>
    <dbReference type="NCBI Taxonomy" id="245834"/>
    <lineage>
        <taxon>Eukaryota</taxon>
        <taxon>Fungi</taxon>
        <taxon>Dikarya</taxon>
        <taxon>Ascomycota</taxon>
        <taxon>Pezizomycotina</taxon>
        <taxon>Dothideomycetes</taxon>
        <taxon>Dothideomycetidae</taxon>
        <taxon>Mycosphaerellales</taxon>
        <taxon>Teratosphaeriaceae</taxon>
        <taxon>Neohortaea</taxon>
    </lineage>
</organism>
<dbReference type="GeneID" id="54475722"/>
<keyword evidence="8" id="KW-0496">Mitochondrion</keyword>
<keyword evidence="12" id="KW-1185">Reference proteome</keyword>
<dbReference type="AlphaFoldDB" id="A0A6A6PI41"/>
<evidence type="ECO:0000259" key="10">
    <source>
        <dbReference type="SMART" id="SM00916"/>
    </source>
</evidence>
<dbReference type="OrthoDB" id="10250268at2759"/>
<evidence type="ECO:0000256" key="9">
    <source>
        <dbReference type="ARBA" id="ARBA00023136"/>
    </source>
</evidence>
<dbReference type="FunFam" id="3.40.30.10:FF:000219">
    <property type="entry name" value="NADH-ubiquinone oxidoreductase 10.5 kDa subunit"/>
    <property type="match status" value="1"/>
</dbReference>
<comment type="function">
    <text evidence="1">Accessory subunit of the mitochondrial membrane respiratory chain NADH dehydrogenase (Complex I), that is believed not to be involved in catalysis. Complex I functions in the transfer of electrons from NADH to the respiratory chain. The immediate electron acceptor for the enzyme is believed to be ubiquinone.</text>
</comment>
<sequence>MSGKYAFTKGLKELRFLHCQTSEHSNAIRSFLTRAYPTMKKNNPYIPIMIREASGVEPRVYARYEYGREKMADLKGLDDKAIEEKVTSLVKDGQ</sequence>
<evidence type="ECO:0000313" key="11">
    <source>
        <dbReference type="EMBL" id="KAF2479662.1"/>
    </source>
</evidence>
<keyword evidence="11" id="KW-0830">Ubiquinone</keyword>
<comment type="subcellular location">
    <subcellularLocation>
        <location evidence="2">Mitochondrion inner membrane</location>
        <topology evidence="2">Peripheral membrane protein</topology>
        <orientation evidence="2">Matrix side</orientation>
    </subcellularLocation>
</comment>
<protein>
    <submittedName>
        <fullName evidence="11">NADH:ubiquinone oxidoreductase 10.5kD subunit</fullName>
    </submittedName>
</protein>
<keyword evidence="5" id="KW-0679">Respiratory chain</keyword>
<dbReference type="SUPFAM" id="SSF52833">
    <property type="entry name" value="Thioredoxin-like"/>
    <property type="match status" value="1"/>
</dbReference>
<keyword evidence="6" id="KW-0999">Mitochondrion inner membrane</keyword>